<evidence type="ECO:0000313" key="1">
    <source>
        <dbReference type="EMBL" id="GAV28661.1"/>
    </source>
</evidence>
<reference evidence="1 2" key="1">
    <citation type="submission" date="2016-08" db="EMBL/GenBank/DDBJ databases">
        <title>Whole genome shotgun sequence of Pichia membranifaciens KS47-1.</title>
        <authorList>
            <person name="Konishi M."/>
            <person name="Ishida M."/>
            <person name="Arakawa T."/>
            <person name="Kato Y."/>
            <person name="Horiuchi J."/>
        </authorList>
    </citation>
    <scope>NUCLEOTIDE SEQUENCE [LARGE SCALE GENOMIC DNA]</scope>
    <source>
        <strain evidence="1 2">KS47-1</strain>
    </source>
</reference>
<dbReference type="EMBL" id="BDGI01000076">
    <property type="protein sequence ID" value="GAV28661.1"/>
    <property type="molecule type" value="Genomic_DNA"/>
</dbReference>
<protein>
    <submittedName>
        <fullName evidence="1">Uncharacterized protein</fullName>
    </submittedName>
</protein>
<sequence>MDAFANSLNSQMQMLDINTNEQHGRDPGMKTLQIGNNFSMTMVSANQSTNGKETDFLPNDIESLKNLLSMRIKYTRPKQGGYWEFKDVPSDVNFLQNCIRFIDKNCATGTESNSSDDCYNKILAPLEMSARELDAEFGFRFYNHFSHKVLRKELVKMVKSSSYDFLANILTTRRLQGEAVPKSWRIYPSNEHLRQKEYIRFYDKMDTVFKEWILDYCISNVYVRDLCMGPLNTTYDVLLLIENNQDVSFQLKLLLDILIENSGANEHLTDSNNFLPYLTYVDHLEQAIQSSIPFCENPYRTAMLLMLVTRGMVKFPELLSEFQIRLEEFLSKYPDFTLGQLVDYLKQNNLPNVGNLQRLLIQ</sequence>
<gene>
    <name evidence="1" type="ORF">PMKS-002135</name>
</gene>
<dbReference type="OrthoDB" id="3991482at2759"/>
<accession>A0A1Q2YGQ1</accession>
<evidence type="ECO:0000313" key="2">
    <source>
        <dbReference type="Proteomes" id="UP000186136"/>
    </source>
</evidence>
<dbReference type="AlphaFoldDB" id="A0A1Q2YGQ1"/>
<dbReference type="Proteomes" id="UP000186136">
    <property type="component" value="Unassembled WGS sequence"/>
</dbReference>
<proteinExistence type="predicted"/>
<comment type="caution">
    <text evidence="1">The sequence shown here is derived from an EMBL/GenBank/DDBJ whole genome shotgun (WGS) entry which is preliminary data.</text>
</comment>
<organism evidence="1 2">
    <name type="scientific">Pichia membranifaciens</name>
    <dbReference type="NCBI Taxonomy" id="4926"/>
    <lineage>
        <taxon>Eukaryota</taxon>
        <taxon>Fungi</taxon>
        <taxon>Dikarya</taxon>
        <taxon>Ascomycota</taxon>
        <taxon>Saccharomycotina</taxon>
        <taxon>Pichiomycetes</taxon>
        <taxon>Pichiales</taxon>
        <taxon>Pichiaceae</taxon>
        <taxon>Pichia</taxon>
    </lineage>
</organism>
<name>A0A1Q2YGQ1_9ASCO</name>
<keyword evidence="2" id="KW-1185">Reference proteome</keyword>